<feature type="transmembrane region" description="Helical" evidence="1">
    <location>
        <begin position="199"/>
        <end position="218"/>
    </location>
</feature>
<keyword evidence="1" id="KW-0472">Membrane</keyword>
<dbReference type="EMBL" id="CP021434">
    <property type="protein sequence ID" value="ARU60070.1"/>
    <property type="molecule type" value="Genomic_DNA"/>
</dbReference>
<name>A0A1Y0IIE3_9BACL</name>
<dbReference type="RefSeq" id="WP_087455458.1">
    <property type="nucleotide sequence ID" value="NZ_CP021434.1"/>
</dbReference>
<protein>
    <submittedName>
        <fullName evidence="2">Uncharacterized protein</fullName>
    </submittedName>
</protein>
<sequence length="240" mass="27960">MDLFQDLFDPYERKARIYPALIIILPTLVATYCLFPYLRDFLSAALSSIFFLGITYFLGKFSRQVGKRKQDTLITKWRGMPSERFLRHSDSTVDEHTKKRYHQYLSVHVPNLVIPTPQEESADPAAADTIYRSSVKWLLNKTRDTQKYKLLYQDNISYGFTRNLWAMKPLGLTLNSAVFFGSVFLMYKKYNFEVKAVPPEVWLSFAVTIIITFFLVFLTEETVHSKAKAYARTLLEVCDE</sequence>
<keyword evidence="1" id="KW-1133">Transmembrane helix</keyword>
<dbReference type="OrthoDB" id="2083198at2"/>
<gene>
    <name evidence="2" type="ORF">CBW65_02560</name>
</gene>
<feature type="transmembrane region" description="Helical" evidence="1">
    <location>
        <begin position="17"/>
        <end position="35"/>
    </location>
</feature>
<dbReference type="Proteomes" id="UP000195437">
    <property type="component" value="Chromosome"/>
</dbReference>
<reference evidence="3" key="1">
    <citation type="submission" date="2017-05" db="EMBL/GenBank/DDBJ databases">
        <authorList>
            <person name="Sung H."/>
        </authorList>
    </citation>
    <scope>NUCLEOTIDE SEQUENCE [LARGE SCALE GENOMIC DNA]</scope>
    <source>
        <strain evidence="3">AR23208</strain>
    </source>
</reference>
<feature type="transmembrane region" description="Helical" evidence="1">
    <location>
        <begin position="170"/>
        <end position="187"/>
    </location>
</feature>
<organism evidence="2 3">
    <name type="scientific">Tumebacillus avium</name>
    <dbReference type="NCBI Taxonomy" id="1903704"/>
    <lineage>
        <taxon>Bacteria</taxon>
        <taxon>Bacillati</taxon>
        <taxon>Bacillota</taxon>
        <taxon>Bacilli</taxon>
        <taxon>Bacillales</taxon>
        <taxon>Alicyclobacillaceae</taxon>
        <taxon>Tumebacillus</taxon>
    </lineage>
</organism>
<keyword evidence="1" id="KW-0812">Transmembrane</keyword>
<evidence type="ECO:0000313" key="3">
    <source>
        <dbReference type="Proteomes" id="UP000195437"/>
    </source>
</evidence>
<feature type="transmembrane region" description="Helical" evidence="1">
    <location>
        <begin position="41"/>
        <end position="59"/>
    </location>
</feature>
<proteinExistence type="predicted"/>
<keyword evidence="3" id="KW-1185">Reference proteome</keyword>
<evidence type="ECO:0000313" key="2">
    <source>
        <dbReference type="EMBL" id="ARU60070.1"/>
    </source>
</evidence>
<dbReference type="KEGG" id="tum:CBW65_02560"/>
<dbReference type="AlphaFoldDB" id="A0A1Y0IIE3"/>
<accession>A0A1Y0IIE3</accession>
<evidence type="ECO:0000256" key="1">
    <source>
        <dbReference type="SAM" id="Phobius"/>
    </source>
</evidence>